<feature type="transmembrane region" description="Helical" evidence="8">
    <location>
        <begin position="229"/>
        <end position="250"/>
    </location>
</feature>
<feature type="transmembrane region" description="Helical" evidence="8">
    <location>
        <begin position="37"/>
        <end position="57"/>
    </location>
</feature>
<evidence type="ECO:0000256" key="5">
    <source>
        <dbReference type="ARBA" id="ARBA00022989"/>
    </source>
</evidence>
<keyword evidence="5 8" id="KW-1133">Transmembrane helix</keyword>
<dbReference type="Proteomes" id="UP000325902">
    <property type="component" value="Unassembled WGS sequence"/>
</dbReference>
<sequence length="458" mass="51179">MGLLSKFRRQPNEPDIQDNSSNDVEFNKQEDGPLHIFNWRVIYMGVLVSMGGFIFGYDTGQISGFLEMPDFLERFADSTDPDTGAPKFSNGRSGTIVGLLSIGTLIGALIAAPVADKFGRKYSIVFWNLIFCVGVIVQIVTTTTWYQSYGVPEHHPVVTNEIREIKTKLDAEQAGGGKHPWYEIFTGPRMAYRTLLGITLQALQQLTGANFFFYYGTTIFTATGLSNSYVTSMILGAVNFGCTFPGLYFVDRFGRRPCLMAGAAWMFMCFIVFASVGHFALDQNDPTNTPKAGSAMIVFACLFIAAFASTWGPMVWAVVGEIYPSRYRAKCMGLATASNWVWNFLISFFTPYITGAIDYRYGYVFAACCFAAFVVTFFFVCESQGRSLEEIDTMYVFGVKAWKSKNWQPPEGEDLTTLDNTYLTPGARDIRKPTAERRENAGVEDVEKKDVYHPVQQE</sequence>
<proteinExistence type="inferred from homology"/>
<dbReference type="EMBL" id="VCHE01000045">
    <property type="protein sequence ID" value="KAB2574347.1"/>
    <property type="molecule type" value="Genomic_DNA"/>
</dbReference>
<dbReference type="AlphaFoldDB" id="A0A5N5D9P9"/>
<dbReference type="SUPFAM" id="SSF103473">
    <property type="entry name" value="MFS general substrate transporter"/>
    <property type="match status" value="2"/>
</dbReference>
<gene>
    <name evidence="10" type="primary">HXT1_1</name>
    <name evidence="10" type="ORF">DBV05_g7042</name>
</gene>
<comment type="caution">
    <text evidence="10">The sequence shown here is derived from an EMBL/GenBank/DDBJ whole genome shotgun (WGS) entry which is preliminary data.</text>
</comment>
<evidence type="ECO:0000313" key="11">
    <source>
        <dbReference type="Proteomes" id="UP000325902"/>
    </source>
</evidence>
<dbReference type="GO" id="GO:0016020">
    <property type="term" value="C:membrane"/>
    <property type="evidence" value="ECO:0007669"/>
    <property type="project" value="UniProtKB-SubCell"/>
</dbReference>
<organism evidence="10 11">
    <name type="scientific">Lasiodiplodia theobromae</name>
    <dbReference type="NCBI Taxonomy" id="45133"/>
    <lineage>
        <taxon>Eukaryota</taxon>
        <taxon>Fungi</taxon>
        <taxon>Dikarya</taxon>
        <taxon>Ascomycota</taxon>
        <taxon>Pezizomycotina</taxon>
        <taxon>Dothideomycetes</taxon>
        <taxon>Dothideomycetes incertae sedis</taxon>
        <taxon>Botryosphaeriales</taxon>
        <taxon>Botryosphaeriaceae</taxon>
        <taxon>Lasiodiplodia</taxon>
    </lineage>
</organism>
<reference evidence="10 11" key="1">
    <citation type="journal article" date="2019" name="Sci. Rep.">
        <title>A multi-omics analysis of the grapevine pathogen Lasiodiplodia theobromae reveals that temperature affects the expression of virulence- and pathogenicity-related genes.</title>
        <authorList>
            <person name="Felix C."/>
            <person name="Meneses R."/>
            <person name="Goncalves M.F.M."/>
            <person name="Tilleman L."/>
            <person name="Duarte A.S."/>
            <person name="Jorrin-Novo J.V."/>
            <person name="Van de Peer Y."/>
            <person name="Deforce D."/>
            <person name="Van Nieuwerburgh F."/>
            <person name="Esteves A.C."/>
            <person name="Alves A."/>
        </authorList>
    </citation>
    <scope>NUCLEOTIDE SEQUENCE [LARGE SCALE GENOMIC DNA]</scope>
    <source>
        <strain evidence="10 11">LA-SOL3</strain>
    </source>
</reference>
<feature type="transmembrane region" description="Helical" evidence="8">
    <location>
        <begin position="96"/>
        <end position="114"/>
    </location>
</feature>
<comment type="subcellular location">
    <subcellularLocation>
        <location evidence="1">Membrane</location>
        <topology evidence="1">Multi-pass membrane protein</topology>
    </subcellularLocation>
</comment>
<feature type="transmembrane region" description="Helical" evidence="8">
    <location>
        <begin position="361"/>
        <end position="381"/>
    </location>
</feature>
<evidence type="ECO:0000256" key="8">
    <source>
        <dbReference type="SAM" id="Phobius"/>
    </source>
</evidence>
<dbReference type="InterPro" id="IPR020846">
    <property type="entry name" value="MFS_dom"/>
</dbReference>
<dbReference type="InterPro" id="IPR036259">
    <property type="entry name" value="MFS_trans_sf"/>
</dbReference>
<evidence type="ECO:0000313" key="10">
    <source>
        <dbReference type="EMBL" id="KAB2574347.1"/>
    </source>
</evidence>
<feature type="transmembrane region" description="Helical" evidence="8">
    <location>
        <begin position="126"/>
        <end position="146"/>
    </location>
</feature>
<accession>A0A5N5D9P9</accession>
<feature type="transmembrane region" description="Helical" evidence="8">
    <location>
        <begin position="262"/>
        <end position="281"/>
    </location>
</feature>
<evidence type="ECO:0000259" key="9">
    <source>
        <dbReference type="PROSITE" id="PS50850"/>
    </source>
</evidence>
<evidence type="ECO:0000256" key="4">
    <source>
        <dbReference type="ARBA" id="ARBA00022692"/>
    </source>
</evidence>
<dbReference type="PROSITE" id="PS00216">
    <property type="entry name" value="SUGAR_TRANSPORT_1"/>
    <property type="match status" value="1"/>
</dbReference>
<dbReference type="OrthoDB" id="2241241at2759"/>
<comment type="similarity">
    <text evidence="2">Belongs to the major facilitator superfamily. Sugar transporter (TC 2.A.1.1) family.</text>
</comment>
<dbReference type="Pfam" id="PF00083">
    <property type="entry name" value="Sugar_tr"/>
    <property type="match status" value="2"/>
</dbReference>
<keyword evidence="3" id="KW-0813">Transport</keyword>
<evidence type="ECO:0000256" key="1">
    <source>
        <dbReference type="ARBA" id="ARBA00004141"/>
    </source>
</evidence>
<feature type="transmembrane region" description="Helical" evidence="8">
    <location>
        <begin position="293"/>
        <end position="319"/>
    </location>
</feature>
<evidence type="ECO:0000256" key="7">
    <source>
        <dbReference type="SAM" id="MobiDB-lite"/>
    </source>
</evidence>
<dbReference type="InterPro" id="IPR003663">
    <property type="entry name" value="Sugar/inositol_transpt"/>
</dbReference>
<keyword evidence="6 8" id="KW-0472">Membrane</keyword>
<dbReference type="GO" id="GO:0005351">
    <property type="term" value="F:carbohydrate:proton symporter activity"/>
    <property type="evidence" value="ECO:0007669"/>
    <property type="project" value="TreeGrafter"/>
</dbReference>
<dbReference type="InterPro" id="IPR050360">
    <property type="entry name" value="MFS_Sugar_Transporters"/>
</dbReference>
<feature type="compositionally biased region" description="Basic and acidic residues" evidence="7">
    <location>
        <begin position="428"/>
        <end position="452"/>
    </location>
</feature>
<dbReference type="InterPro" id="IPR005829">
    <property type="entry name" value="Sugar_transporter_CS"/>
</dbReference>
<dbReference type="PANTHER" id="PTHR48022:SF39">
    <property type="entry name" value="MONOSACCHARIDE TRANSPORTER, PUTATIVE-RELATED"/>
    <property type="match status" value="1"/>
</dbReference>
<feature type="domain" description="Major facilitator superfamily (MFS) profile" evidence="9">
    <location>
        <begin position="1"/>
        <end position="384"/>
    </location>
</feature>
<feature type="region of interest" description="Disordered" evidence="7">
    <location>
        <begin position="1"/>
        <end position="24"/>
    </location>
</feature>
<feature type="region of interest" description="Disordered" evidence="7">
    <location>
        <begin position="412"/>
        <end position="458"/>
    </location>
</feature>
<dbReference type="PANTHER" id="PTHR48022">
    <property type="entry name" value="PLASTIDIC GLUCOSE TRANSPORTER 4"/>
    <property type="match status" value="1"/>
</dbReference>
<evidence type="ECO:0000256" key="2">
    <source>
        <dbReference type="ARBA" id="ARBA00010992"/>
    </source>
</evidence>
<evidence type="ECO:0000256" key="3">
    <source>
        <dbReference type="ARBA" id="ARBA00022448"/>
    </source>
</evidence>
<dbReference type="PRINTS" id="PR00171">
    <property type="entry name" value="SUGRTRNSPORT"/>
</dbReference>
<dbReference type="Gene3D" id="1.20.1250.20">
    <property type="entry name" value="MFS general substrate transporter like domains"/>
    <property type="match status" value="2"/>
</dbReference>
<dbReference type="InterPro" id="IPR005828">
    <property type="entry name" value="MFS_sugar_transport-like"/>
</dbReference>
<keyword evidence="10" id="KW-0762">Sugar transport</keyword>
<name>A0A5N5D9P9_9PEZI</name>
<keyword evidence="4 8" id="KW-0812">Transmembrane</keyword>
<protein>
    <submittedName>
        <fullName evidence="10">Low-affinity glucose transporter HXT1</fullName>
    </submittedName>
</protein>
<evidence type="ECO:0000256" key="6">
    <source>
        <dbReference type="ARBA" id="ARBA00023136"/>
    </source>
</evidence>
<dbReference type="PROSITE" id="PS50850">
    <property type="entry name" value="MFS"/>
    <property type="match status" value="1"/>
</dbReference>
<keyword evidence="11" id="KW-1185">Reference proteome</keyword>